<dbReference type="GeneID" id="68356020"/>
<reference evidence="1" key="1">
    <citation type="submission" date="2021-09" db="EMBL/GenBank/DDBJ databases">
        <title>A high-quality genome of the endoparasitic fungus Hirsutella rhossiliensis with a comparison of Hirsutella genomes reveals transposable elements contributing to genome size variation.</title>
        <authorList>
            <person name="Lin R."/>
            <person name="Jiao Y."/>
            <person name="Sun X."/>
            <person name="Ling J."/>
            <person name="Xie B."/>
            <person name="Cheng X."/>
        </authorList>
    </citation>
    <scope>NUCLEOTIDE SEQUENCE</scope>
    <source>
        <strain evidence="1">HR02</strain>
    </source>
</reference>
<name>A0A9P8MX14_9HYPO</name>
<accession>A0A9P8MX14</accession>
<dbReference type="OrthoDB" id="2998174at2759"/>
<dbReference type="Proteomes" id="UP000824596">
    <property type="component" value="Unassembled WGS sequence"/>
</dbReference>
<evidence type="ECO:0000313" key="2">
    <source>
        <dbReference type="Proteomes" id="UP000824596"/>
    </source>
</evidence>
<sequence length="99" mass="11524">MDANIFKQQYADMVRQYLQDISFQILPVTTYDQLIEKAVVHFFQTRGSDPTSIDHMKPIIEAAAWISTSTYRFVPTNVRETIAVLDDYFREQAHDARHG</sequence>
<gene>
    <name evidence="1" type="ORF">HRG_06891</name>
</gene>
<dbReference type="AlphaFoldDB" id="A0A9P8MX14"/>
<dbReference type="InterPro" id="IPR008949">
    <property type="entry name" value="Isoprenoid_synthase_dom_sf"/>
</dbReference>
<comment type="caution">
    <text evidence="1">The sequence shown here is derived from an EMBL/GenBank/DDBJ whole genome shotgun (WGS) entry which is preliminary data.</text>
</comment>
<keyword evidence="2" id="KW-1185">Reference proteome</keyword>
<organism evidence="1 2">
    <name type="scientific">Hirsutella rhossiliensis</name>
    <dbReference type="NCBI Taxonomy" id="111463"/>
    <lineage>
        <taxon>Eukaryota</taxon>
        <taxon>Fungi</taxon>
        <taxon>Dikarya</taxon>
        <taxon>Ascomycota</taxon>
        <taxon>Pezizomycotina</taxon>
        <taxon>Sordariomycetes</taxon>
        <taxon>Hypocreomycetidae</taxon>
        <taxon>Hypocreales</taxon>
        <taxon>Ophiocordycipitaceae</taxon>
        <taxon>Hirsutella</taxon>
    </lineage>
</organism>
<evidence type="ECO:0000313" key="1">
    <source>
        <dbReference type="EMBL" id="KAH0961811.1"/>
    </source>
</evidence>
<dbReference type="RefSeq" id="XP_044719324.1">
    <property type="nucleotide sequence ID" value="XM_044865362.1"/>
</dbReference>
<dbReference type="EMBL" id="JAIZPD010000007">
    <property type="protein sequence ID" value="KAH0961811.1"/>
    <property type="molecule type" value="Genomic_DNA"/>
</dbReference>
<dbReference type="Gene3D" id="1.10.600.10">
    <property type="entry name" value="Farnesyl Diphosphate Synthase"/>
    <property type="match status" value="1"/>
</dbReference>
<protein>
    <submittedName>
        <fullName evidence="1">Uncharacterized protein</fullName>
    </submittedName>
</protein>
<proteinExistence type="predicted"/>